<sequence length="788" mass="89596">MEEDWELLELSGPIENFAVHEVNNVIGYSIGTVIVLWDPNTNRKVSIRSQNGPVSSIIFSQGFDYLITISSSAKPMISVWRWRTLDLESSVWLPYKERKKSPVNVICNLIGNRLIAIENEAGGGYRVSIWEWKAPDLVLILVEELDMENQCIYTSILNDQVTLLTAEKNCLKLWKIEEKISIDKRMHLKYKLLQAEYIASLGIFIVLYDTGKAVSINTLGKAIANIEHQNLKLTCFSVISEQIYFGTNNGSIITYTLRSYRMIQEFSPLKLCPIKSIFSSWYLYISYSDANFQVISLSQRSIICETYGHNTKIISLSWYDRWNVITAAKSLNIWRHSGKGWTPQTLEINDEISALGVHPLKKAFCLGTFNGVLRLYDFKAQHRLIQSFQIGALPVYDIAYTDDGNFIGIGFTSGQAVLMDQYCQQILVRLEDTWSRNGPCLQTVQHLTNASQVKFLTLHEEGCLQLHHMEIRYNQLNKTQFNLFYIEGKCTGYSLHVSGNYAIAVSDIGAIYIFNVQLGNITGVISIEPEPKGCFQDPSGLYIGILIKNPENCYTTLVLYEIGTGRKAGELSKLDNCDSLNSIKWNFDGRFIVIGGSSGILSLWRTPDQIINKITEMNDHLRRDKEFWTHFPLELNNKSLRNGTNPLVFDATAELNDTQGAFYNSIVKLKKQPQRNLVRNEQLYVVTDAPVTLTRRSRSSNPVKKTVNNDPNLYYSSAKTNTQFRPRGITSVDSFTIESVNQTVMEDPRDIDIECEQIGVNNDFESFSNGTNNTEEREQLYGGIDRFL</sequence>
<dbReference type="EMBL" id="CAJZBQ010000058">
    <property type="protein sequence ID" value="CAG9334647.1"/>
    <property type="molecule type" value="Genomic_DNA"/>
</dbReference>
<dbReference type="Gene3D" id="2.130.10.10">
    <property type="entry name" value="YVTN repeat-like/Quinoprotein amine dehydrogenase"/>
    <property type="match status" value="3"/>
</dbReference>
<dbReference type="SUPFAM" id="SSF50998">
    <property type="entry name" value="Quinoprotein alcohol dehydrogenase-like"/>
    <property type="match status" value="1"/>
</dbReference>
<evidence type="ECO:0000313" key="4">
    <source>
        <dbReference type="Proteomes" id="UP001162131"/>
    </source>
</evidence>
<keyword evidence="1" id="KW-0853">WD repeat</keyword>
<reference evidence="3" key="1">
    <citation type="submission" date="2021-09" db="EMBL/GenBank/DDBJ databases">
        <authorList>
            <consortium name="AG Swart"/>
            <person name="Singh M."/>
            <person name="Singh A."/>
            <person name="Seah K."/>
            <person name="Emmerich C."/>
        </authorList>
    </citation>
    <scope>NUCLEOTIDE SEQUENCE</scope>
    <source>
        <strain evidence="3">ATCC30299</strain>
    </source>
</reference>
<dbReference type="PANTHER" id="PTHR13720">
    <property type="entry name" value="WD-40 REPEAT PROTEIN"/>
    <property type="match status" value="1"/>
</dbReference>
<name>A0AAU9KMT5_9CILI</name>
<accession>A0AAU9KMT5</accession>
<protein>
    <recommendedName>
        <fullName evidence="5">WD repeat-containing protein 6</fullName>
    </recommendedName>
</protein>
<evidence type="ECO:0000256" key="1">
    <source>
        <dbReference type="ARBA" id="ARBA00022574"/>
    </source>
</evidence>
<dbReference type="InterPro" id="IPR011047">
    <property type="entry name" value="Quinoprotein_ADH-like_sf"/>
</dbReference>
<keyword evidence="2" id="KW-0677">Repeat</keyword>
<dbReference type="SMART" id="SM00320">
    <property type="entry name" value="WD40"/>
    <property type="match status" value="5"/>
</dbReference>
<dbReference type="InterPro" id="IPR015943">
    <property type="entry name" value="WD40/YVTN_repeat-like_dom_sf"/>
</dbReference>
<organism evidence="3 4">
    <name type="scientific">Blepharisma stoltei</name>
    <dbReference type="NCBI Taxonomy" id="1481888"/>
    <lineage>
        <taxon>Eukaryota</taxon>
        <taxon>Sar</taxon>
        <taxon>Alveolata</taxon>
        <taxon>Ciliophora</taxon>
        <taxon>Postciliodesmatophora</taxon>
        <taxon>Heterotrichea</taxon>
        <taxon>Heterotrichida</taxon>
        <taxon>Blepharismidae</taxon>
        <taxon>Blepharisma</taxon>
    </lineage>
</organism>
<dbReference type="InterPro" id="IPR036322">
    <property type="entry name" value="WD40_repeat_dom_sf"/>
</dbReference>
<dbReference type="SUPFAM" id="SSF50978">
    <property type="entry name" value="WD40 repeat-like"/>
    <property type="match status" value="1"/>
</dbReference>
<dbReference type="PANTHER" id="PTHR13720:SF33">
    <property type="entry name" value="HELP DOMAIN-CONTAINING PROTEIN"/>
    <property type="match status" value="1"/>
</dbReference>
<dbReference type="InterPro" id="IPR050630">
    <property type="entry name" value="WD_repeat_EMAP"/>
</dbReference>
<dbReference type="InterPro" id="IPR001680">
    <property type="entry name" value="WD40_rpt"/>
</dbReference>
<evidence type="ECO:0008006" key="5">
    <source>
        <dbReference type="Google" id="ProtNLM"/>
    </source>
</evidence>
<dbReference type="AlphaFoldDB" id="A0AAU9KMT5"/>
<evidence type="ECO:0000313" key="3">
    <source>
        <dbReference type="EMBL" id="CAG9334647.1"/>
    </source>
</evidence>
<evidence type="ECO:0000256" key="2">
    <source>
        <dbReference type="ARBA" id="ARBA00022737"/>
    </source>
</evidence>
<comment type="caution">
    <text evidence="3">The sequence shown here is derived from an EMBL/GenBank/DDBJ whole genome shotgun (WGS) entry which is preliminary data.</text>
</comment>
<dbReference type="Proteomes" id="UP001162131">
    <property type="component" value="Unassembled WGS sequence"/>
</dbReference>
<gene>
    <name evidence="3" type="ORF">BSTOLATCC_MIC61257</name>
</gene>
<proteinExistence type="predicted"/>
<keyword evidence="4" id="KW-1185">Reference proteome</keyword>